<dbReference type="GO" id="GO:0070782">
    <property type="term" value="P:phosphatidylserine exposure on apoptotic cell surface"/>
    <property type="evidence" value="ECO:0007669"/>
    <property type="project" value="TreeGrafter"/>
</dbReference>
<feature type="transmembrane region" description="Helical" evidence="7">
    <location>
        <begin position="314"/>
        <end position="331"/>
    </location>
</feature>
<name>A0A8J2S3I7_9CRUS</name>
<organism evidence="9 10">
    <name type="scientific">Daphnia galeata</name>
    <dbReference type="NCBI Taxonomy" id="27404"/>
    <lineage>
        <taxon>Eukaryota</taxon>
        <taxon>Metazoa</taxon>
        <taxon>Ecdysozoa</taxon>
        <taxon>Arthropoda</taxon>
        <taxon>Crustacea</taxon>
        <taxon>Branchiopoda</taxon>
        <taxon>Diplostraca</taxon>
        <taxon>Cladocera</taxon>
        <taxon>Anomopoda</taxon>
        <taxon>Daphniidae</taxon>
        <taxon>Daphnia</taxon>
    </lineage>
</organism>
<dbReference type="Proteomes" id="UP000789390">
    <property type="component" value="Unassembled WGS sequence"/>
</dbReference>
<comment type="caution">
    <text evidence="9">The sequence shown here is derived from an EMBL/GenBank/DDBJ whole genome shotgun (WGS) entry which is preliminary data.</text>
</comment>
<keyword evidence="6 7" id="KW-0472">Membrane</keyword>
<evidence type="ECO:0000256" key="8">
    <source>
        <dbReference type="SAM" id="MobiDB-lite"/>
    </source>
</evidence>
<reference evidence="9" key="1">
    <citation type="submission" date="2021-11" db="EMBL/GenBank/DDBJ databases">
        <authorList>
            <person name="Schell T."/>
        </authorList>
    </citation>
    <scope>NUCLEOTIDE SEQUENCE</scope>
    <source>
        <strain evidence="9">M5</strain>
    </source>
</reference>
<keyword evidence="4 7" id="KW-0812">Transmembrane</keyword>
<dbReference type="GO" id="GO:1902742">
    <property type="term" value="P:apoptotic process involved in development"/>
    <property type="evidence" value="ECO:0007669"/>
    <property type="project" value="TreeGrafter"/>
</dbReference>
<evidence type="ECO:0000256" key="7">
    <source>
        <dbReference type="RuleBase" id="RU910716"/>
    </source>
</evidence>
<dbReference type="InterPro" id="IPR050895">
    <property type="entry name" value="XK-related_scramblase"/>
</dbReference>
<feature type="transmembrane region" description="Helical" evidence="7">
    <location>
        <begin position="176"/>
        <end position="198"/>
    </location>
</feature>
<feature type="region of interest" description="Disordered" evidence="8">
    <location>
        <begin position="1"/>
        <end position="21"/>
    </location>
</feature>
<evidence type="ECO:0000256" key="1">
    <source>
        <dbReference type="ARBA" id="ARBA00004651"/>
    </source>
</evidence>
<dbReference type="GO" id="GO:0005886">
    <property type="term" value="C:plasma membrane"/>
    <property type="evidence" value="ECO:0007669"/>
    <property type="project" value="UniProtKB-SubCell"/>
</dbReference>
<dbReference type="InterPro" id="IPR018629">
    <property type="entry name" value="XK-rel"/>
</dbReference>
<gene>
    <name evidence="9" type="ORF">DGAL_LOCUS16448</name>
</gene>
<keyword evidence="3" id="KW-1003">Cell membrane</keyword>
<proteinExistence type="inferred from homology"/>
<feature type="transmembrane region" description="Helical" evidence="7">
    <location>
        <begin position="76"/>
        <end position="95"/>
    </location>
</feature>
<evidence type="ECO:0000256" key="2">
    <source>
        <dbReference type="ARBA" id="ARBA00008789"/>
    </source>
</evidence>
<comment type="similarity">
    <text evidence="2 7">Belongs to the XK family.</text>
</comment>
<keyword evidence="5 7" id="KW-1133">Transmembrane helix</keyword>
<evidence type="ECO:0000256" key="6">
    <source>
        <dbReference type="ARBA" id="ARBA00023136"/>
    </source>
</evidence>
<dbReference type="PANTHER" id="PTHR16024">
    <property type="entry name" value="XK-RELATED PROTEIN"/>
    <property type="match status" value="1"/>
</dbReference>
<feature type="transmembrane region" description="Helical" evidence="7">
    <location>
        <begin position="369"/>
        <end position="387"/>
    </location>
</feature>
<feature type="transmembrane region" description="Helical" evidence="7">
    <location>
        <begin position="285"/>
        <end position="308"/>
    </location>
</feature>
<protein>
    <recommendedName>
        <fullName evidence="7">XK-related protein</fullName>
    </recommendedName>
</protein>
<feature type="transmembrane region" description="Helical" evidence="7">
    <location>
        <begin position="407"/>
        <end position="424"/>
    </location>
</feature>
<feature type="transmembrane region" description="Helical" evidence="7">
    <location>
        <begin position="44"/>
        <end position="64"/>
    </location>
</feature>
<sequence>MAGGKRTGGTKRDTETNKNNPQYQAIEKLSKQLNDAITCTKLNLVIFFAFFSMVIYAMMFGNNIRLLYNYYIKGDYWYFSFLLTFIVLPGVITAVESYRFYTQNRNAYIPRNVLPAESLVNWAMKWIFGIILACSIPRYLDIINYALKAKRAKKTNNDRDKINFVAMIWEEAELTILNLFLCFMRSAAQLLLNLYIMLNEYIALQSTTKDESNFEASSMMSWIFPIFSIISLSWALVSYDQKISLMYGIERDKEDRQNNQSSDIGMNDMSYIAIHYMINTNWTNCFLLILSHSLWIASRVIALSFFAIEYGWKILPVCIVRLILAFICHMYQNYRLMDSLKFSFIHLFAYLYPLTNESDKRKHPRFSPALYQLVCLLENIFLMWTVSLKVGDGTFHHGIPSWNEWTFYVSWIVQLATMAFSCLLRKCYSPHTELREITSVQLNL</sequence>
<evidence type="ECO:0000256" key="4">
    <source>
        <dbReference type="ARBA" id="ARBA00022692"/>
    </source>
</evidence>
<accession>A0A8J2S3I7</accession>
<comment type="subcellular location">
    <subcellularLocation>
        <location evidence="1">Cell membrane</location>
        <topology evidence="1">Multi-pass membrane protein</topology>
    </subcellularLocation>
    <subcellularLocation>
        <location evidence="7">Membrane</location>
        <topology evidence="7">Multi-pass membrane protein</topology>
    </subcellularLocation>
</comment>
<dbReference type="EMBL" id="CAKKLH010000329">
    <property type="protein sequence ID" value="CAH0112679.1"/>
    <property type="molecule type" value="Genomic_DNA"/>
</dbReference>
<dbReference type="PANTHER" id="PTHR16024:SF6">
    <property type="entry name" value="XK-RELATED PROTEIN"/>
    <property type="match status" value="1"/>
</dbReference>
<evidence type="ECO:0000313" key="9">
    <source>
        <dbReference type="EMBL" id="CAH0112679.1"/>
    </source>
</evidence>
<feature type="transmembrane region" description="Helical" evidence="7">
    <location>
        <begin position="218"/>
        <end position="237"/>
    </location>
</feature>
<dbReference type="Pfam" id="PF09815">
    <property type="entry name" value="XK-related"/>
    <property type="match status" value="2"/>
</dbReference>
<evidence type="ECO:0000256" key="3">
    <source>
        <dbReference type="ARBA" id="ARBA00022475"/>
    </source>
</evidence>
<dbReference type="AlphaFoldDB" id="A0A8J2S3I7"/>
<evidence type="ECO:0000256" key="5">
    <source>
        <dbReference type="ARBA" id="ARBA00022989"/>
    </source>
</evidence>
<dbReference type="GO" id="GO:0043652">
    <property type="term" value="P:engulfment of apoptotic cell"/>
    <property type="evidence" value="ECO:0007669"/>
    <property type="project" value="TreeGrafter"/>
</dbReference>
<keyword evidence="10" id="KW-1185">Reference proteome</keyword>
<evidence type="ECO:0000313" key="10">
    <source>
        <dbReference type="Proteomes" id="UP000789390"/>
    </source>
</evidence>
<dbReference type="OrthoDB" id="6136301at2759"/>